<organism evidence="1 2">
    <name type="scientific">Rhodopirellula maiorica SM1</name>
    <dbReference type="NCBI Taxonomy" id="1265738"/>
    <lineage>
        <taxon>Bacteria</taxon>
        <taxon>Pseudomonadati</taxon>
        <taxon>Planctomycetota</taxon>
        <taxon>Planctomycetia</taxon>
        <taxon>Pirellulales</taxon>
        <taxon>Pirellulaceae</taxon>
        <taxon>Novipirellula</taxon>
    </lineage>
</organism>
<gene>
    <name evidence="1" type="ORF">RMSM_02710</name>
</gene>
<proteinExistence type="predicted"/>
<evidence type="ECO:0000313" key="2">
    <source>
        <dbReference type="Proteomes" id="UP000011991"/>
    </source>
</evidence>
<dbReference type="OrthoDB" id="289843at2"/>
<accession>M5RYA1</accession>
<dbReference type="EMBL" id="ANOG01000384">
    <property type="protein sequence ID" value="EMI20367.1"/>
    <property type="molecule type" value="Genomic_DNA"/>
</dbReference>
<dbReference type="Proteomes" id="UP000011991">
    <property type="component" value="Unassembled WGS sequence"/>
</dbReference>
<evidence type="ECO:0000313" key="1">
    <source>
        <dbReference type="EMBL" id="EMI20367.1"/>
    </source>
</evidence>
<dbReference type="RefSeq" id="WP_008696230.1">
    <property type="nucleotide sequence ID" value="NZ_ANOG01000384.1"/>
</dbReference>
<sequence>MPVDNEFAMDVAVTLPNCEQAAMSGYKMLLQAYRYAMNVEGQFWDFALEIDLVCSAGLSINDLRWLIAKGFMVHGVETTVRGETHRRFQISEGFIFAPSTCVMLTDRGAMFLERFLKEFQTIPKTTNAVCFATQFDESFRLDDRCPDDSSTQSVWCTEKPRWNAAARELKWASSIVKRFRVPARNQETILCVFEEEGWPECIDDPLPIHRGIDPQTRLHDAINRLNRHQTNPLLSFHGNGKGTGIAWKSQVAEFRQMQPASSLDNTLGSGTHERM</sequence>
<protein>
    <submittedName>
        <fullName evidence="1">Uncharacterized protein</fullName>
    </submittedName>
</protein>
<keyword evidence="2" id="KW-1185">Reference proteome</keyword>
<comment type="caution">
    <text evidence="1">The sequence shown here is derived from an EMBL/GenBank/DDBJ whole genome shotgun (WGS) entry which is preliminary data.</text>
</comment>
<name>M5RYA1_9BACT</name>
<dbReference type="AlphaFoldDB" id="M5RYA1"/>
<reference evidence="1 2" key="1">
    <citation type="journal article" date="2013" name="Mar. Genomics">
        <title>Expression of sulfatases in Rhodopirellula baltica and the diversity of sulfatases in the genus Rhodopirellula.</title>
        <authorList>
            <person name="Wegner C.E."/>
            <person name="Richter-Heitmann T."/>
            <person name="Klindworth A."/>
            <person name="Klockow C."/>
            <person name="Richter M."/>
            <person name="Achstetter T."/>
            <person name="Glockner F.O."/>
            <person name="Harder J."/>
        </authorList>
    </citation>
    <scope>NUCLEOTIDE SEQUENCE [LARGE SCALE GENOMIC DNA]</scope>
    <source>
        <strain evidence="1 2">SM1</strain>
    </source>
</reference>
<dbReference type="PATRIC" id="fig|1265738.3.peg.2722"/>